<dbReference type="Proteomes" id="UP000193498">
    <property type="component" value="Unassembled WGS sequence"/>
</dbReference>
<feature type="compositionally biased region" description="Low complexity" evidence="1">
    <location>
        <begin position="738"/>
        <end position="748"/>
    </location>
</feature>
<feature type="region of interest" description="Disordered" evidence="1">
    <location>
        <begin position="537"/>
        <end position="565"/>
    </location>
</feature>
<feature type="region of interest" description="Disordered" evidence="1">
    <location>
        <begin position="669"/>
        <end position="796"/>
    </location>
</feature>
<feature type="compositionally biased region" description="Polar residues" evidence="1">
    <location>
        <begin position="749"/>
        <end position="759"/>
    </location>
</feature>
<feature type="compositionally biased region" description="Polar residues" evidence="1">
    <location>
        <begin position="613"/>
        <end position="625"/>
    </location>
</feature>
<gene>
    <name evidence="2" type="ORF">K493DRAFT_385309</name>
</gene>
<evidence type="ECO:0000313" key="2">
    <source>
        <dbReference type="EMBL" id="ORX88391.1"/>
    </source>
</evidence>
<sequence length="957" mass="103996">MSKSFLANRHKTDIPLSLPENMLGHIGQHVVTEKRRRNNTIPVVRASGKKNKADRVKAAKPNVSKKAEIVAESDIKTNLVKTGDIDSDHADTTGENVDSRDSPVISQPSHSKNKLRDESTRASEQASPKAPSLPAYIESENSNHSEPEGGLSELKPNNELAENAQQCEHENGGSSQLTESISKTHKNKKNSYSVKASGSTKNLLAAPRKRKTLRNIGNPQQGNCPGVHQERSIGKLPSLNSEVVDNMKTFKISARSKDTRQPSSFTTVLKNRTSIPDEDTDLLDENRTVHRPLKIKKGDTGCIPGSSEDDDSLAHELKKLPFSASKEPSVESADYEASRAGSDSPQSSEMEESKRISSYTAGAKKLVSLRKSDSRPTLSSKLQNSILNPTLRKPVSISRNDVATAEAARSILSSQGKSALSKSLTIKKSSIKSSLGSQLLKTKPSLKPSAQFSLSYKSSALRSLQRQDEGDTCNLREEAIDGADGANSIVDDDDASLRDESTPSSLIDTADTSLIEANNKTTTLLSESEMIECSEHVEKSSKSSVVISDSNDLHSNPDNGQPNDTAEVQSAYLNIVEAAYSEGAAIEGVESASPHLVLITPVTADELGQVASSAAAGQTVSQLKGDSSRMEDTPGEKKRRAPRKKTSMMDLQDTLNQRRMSVNVPKSLVRKLDHKSETQQCTGSGEQPPQETETNETSPADSDISVEPEKISEEQTLGTEASEVVVPEQSKAPPAATRSLRSSSRLRSNAQTKPQNGIAQQAAPKKDTPKNPAKGRRSPKTKPAPLSEPENDPAMQVITIEASDENPLERKPPVTLECPLSEVKASSLRTATKDLTQYNSGYHLATLEFIPIQMGVPRPPSPTKKLLDRINQKQKFTAPSDDFRPNADSIEGHERKRVNWDPLLVSNGTKKYSPSKVASNPTKGSCMSATKRKYSQPMQHEVVKIQRMIWLDDEDDS</sequence>
<feature type="compositionally biased region" description="Polar residues" evidence="1">
    <location>
        <begin position="911"/>
        <end position="928"/>
    </location>
</feature>
<feature type="compositionally biased region" description="Polar residues" evidence="1">
    <location>
        <begin position="553"/>
        <end position="565"/>
    </location>
</feature>
<protein>
    <submittedName>
        <fullName evidence="2">Uncharacterized protein</fullName>
    </submittedName>
</protein>
<evidence type="ECO:0000313" key="3">
    <source>
        <dbReference type="Proteomes" id="UP000193498"/>
    </source>
</evidence>
<dbReference type="InParanoid" id="A0A1Y1XRK6"/>
<feature type="region of interest" description="Disordered" evidence="1">
    <location>
        <begin position="322"/>
        <end position="357"/>
    </location>
</feature>
<feature type="compositionally biased region" description="Basic and acidic residues" evidence="1">
    <location>
        <begin position="626"/>
        <end position="636"/>
    </location>
</feature>
<reference evidence="2 3" key="1">
    <citation type="submission" date="2016-07" db="EMBL/GenBank/DDBJ databases">
        <title>Pervasive Adenine N6-methylation of Active Genes in Fungi.</title>
        <authorList>
            <consortium name="DOE Joint Genome Institute"/>
            <person name="Mondo S.J."/>
            <person name="Dannebaum R.O."/>
            <person name="Kuo R.C."/>
            <person name="Labutti K."/>
            <person name="Haridas S."/>
            <person name="Kuo A."/>
            <person name="Salamov A."/>
            <person name="Ahrendt S.R."/>
            <person name="Lipzen A."/>
            <person name="Sullivan W."/>
            <person name="Andreopoulos W.B."/>
            <person name="Clum A."/>
            <person name="Lindquist E."/>
            <person name="Daum C."/>
            <person name="Ramamoorthy G.K."/>
            <person name="Gryganskyi A."/>
            <person name="Culley D."/>
            <person name="Magnuson J.K."/>
            <person name="James T.Y."/>
            <person name="O'Malley M.A."/>
            <person name="Stajich J.E."/>
            <person name="Spatafora J.W."/>
            <person name="Visel A."/>
            <person name="Grigoriev I.V."/>
        </authorList>
    </citation>
    <scope>NUCLEOTIDE SEQUENCE [LARGE SCALE GENOMIC DNA]</scope>
    <source>
        <strain evidence="2 3">CBS 931.73</strain>
    </source>
</reference>
<feature type="compositionally biased region" description="Polar residues" evidence="1">
    <location>
        <begin position="172"/>
        <end position="181"/>
    </location>
</feature>
<feature type="compositionally biased region" description="Basic and acidic residues" evidence="1">
    <location>
        <begin position="83"/>
        <end position="101"/>
    </location>
</feature>
<accession>A0A1Y1XRK6</accession>
<dbReference type="EMBL" id="MCFE01000532">
    <property type="protein sequence ID" value="ORX88391.1"/>
    <property type="molecule type" value="Genomic_DNA"/>
</dbReference>
<proteinExistence type="predicted"/>
<organism evidence="2 3">
    <name type="scientific">Basidiobolus meristosporus CBS 931.73</name>
    <dbReference type="NCBI Taxonomy" id="1314790"/>
    <lineage>
        <taxon>Eukaryota</taxon>
        <taxon>Fungi</taxon>
        <taxon>Fungi incertae sedis</taxon>
        <taxon>Zoopagomycota</taxon>
        <taxon>Entomophthoromycotina</taxon>
        <taxon>Basidiobolomycetes</taxon>
        <taxon>Basidiobolales</taxon>
        <taxon>Basidiobolaceae</taxon>
        <taxon>Basidiobolus</taxon>
    </lineage>
</organism>
<feature type="compositionally biased region" description="Low complexity" evidence="1">
    <location>
        <begin position="686"/>
        <end position="697"/>
    </location>
</feature>
<feature type="region of interest" description="Disordered" evidence="1">
    <location>
        <begin position="36"/>
        <end position="231"/>
    </location>
</feature>
<comment type="caution">
    <text evidence="2">The sequence shown here is derived from an EMBL/GenBank/DDBJ whole genome shotgun (WGS) entry which is preliminary data.</text>
</comment>
<feature type="compositionally biased region" description="Basic residues" evidence="1">
    <location>
        <begin position="637"/>
        <end position="646"/>
    </location>
</feature>
<dbReference type="AlphaFoldDB" id="A0A1Y1XRK6"/>
<evidence type="ECO:0000256" key="1">
    <source>
        <dbReference type="SAM" id="MobiDB-lite"/>
    </source>
</evidence>
<feature type="region of interest" description="Disordered" evidence="1">
    <location>
        <begin position="911"/>
        <end position="938"/>
    </location>
</feature>
<keyword evidence="3" id="KW-1185">Reference proteome</keyword>
<name>A0A1Y1XRK6_9FUNG</name>
<feature type="region of interest" description="Disordered" evidence="1">
    <location>
        <begin position="484"/>
        <end position="505"/>
    </location>
</feature>
<feature type="compositionally biased region" description="Polar residues" evidence="1">
    <location>
        <begin position="190"/>
        <end position="202"/>
    </location>
</feature>
<feature type="region of interest" description="Disordered" evidence="1">
    <location>
        <begin position="613"/>
        <end position="647"/>
    </location>
</feature>
<feature type="compositionally biased region" description="Basic and acidic residues" evidence="1">
    <location>
        <begin position="65"/>
        <end position="75"/>
    </location>
</feature>